<reference evidence="1" key="1">
    <citation type="submission" date="2018-05" db="EMBL/GenBank/DDBJ databases">
        <authorList>
            <person name="Lanie J.A."/>
            <person name="Ng W.-L."/>
            <person name="Kazmierczak K.M."/>
            <person name="Andrzejewski T.M."/>
            <person name="Davidsen T.M."/>
            <person name="Wayne K.J."/>
            <person name="Tettelin H."/>
            <person name="Glass J.I."/>
            <person name="Rusch D."/>
            <person name="Podicherti R."/>
            <person name="Tsui H.-C.T."/>
            <person name="Winkler M.E."/>
        </authorList>
    </citation>
    <scope>NUCLEOTIDE SEQUENCE</scope>
</reference>
<protein>
    <submittedName>
        <fullName evidence="1">Uncharacterized protein</fullName>
    </submittedName>
</protein>
<accession>A0A382X393</accession>
<name>A0A382X393_9ZZZZ</name>
<gene>
    <name evidence="1" type="ORF">METZ01_LOCUS418531</name>
</gene>
<sequence>MPEVAHPGEHHRQVVLVRLFYNL</sequence>
<dbReference type="EMBL" id="UINC01164694">
    <property type="protein sequence ID" value="SVD65677.1"/>
    <property type="molecule type" value="Genomic_DNA"/>
</dbReference>
<proteinExistence type="predicted"/>
<organism evidence="1">
    <name type="scientific">marine metagenome</name>
    <dbReference type="NCBI Taxonomy" id="408172"/>
    <lineage>
        <taxon>unclassified sequences</taxon>
        <taxon>metagenomes</taxon>
        <taxon>ecological metagenomes</taxon>
    </lineage>
</organism>
<evidence type="ECO:0000313" key="1">
    <source>
        <dbReference type="EMBL" id="SVD65677.1"/>
    </source>
</evidence>
<feature type="non-terminal residue" evidence="1">
    <location>
        <position position="23"/>
    </location>
</feature>
<dbReference type="AlphaFoldDB" id="A0A382X393"/>